<evidence type="ECO:0000256" key="2">
    <source>
        <dbReference type="ARBA" id="ARBA00022448"/>
    </source>
</evidence>
<dbReference type="KEGG" id="atm:ANT_28290"/>
<feature type="transmembrane region" description="Helical" evidence="7">
    <location>
        <begin position="186"/>
        <end position="207"/>
    </location>
</feature>
<evidence type="ECO:0000256" key="7">
    <source>
        <dbReference type="SAM" id="Phobius"/>
    </source>
</evidence>
<evidence type="ECO:0000256" key="1">
    <source>
        <dbReference type="ARBA" id="ARBA00004141"/>
    </source>
</evidence>
<feature type="transmembrane region" description="Helical" evidence="7">
    <location>
        <begin position="506"/>
        <end position="538"/>
    </location>
</feature>
<keyword evidence="10" id="KW-1185">Reference proteome</keyword>
<dbReference type="Gene3D" id="3.30.70.1450">
    <property type="entry name" value="Regulator of K+ conductance, C-terminal domain"/>
    <property type="match status" value="2"/>
</dbReference>
<dbReference type="GO" id="GO:0005886">
    <property type="term" value="C:plasma membrane"/>
    <property type="evidence" value="ECO:0007669"/>
    <property type="project" value="TreeGrafter"/>
</dbReference>
<feature type="transmembrane region" description="Helical" evidence="7">
    <location>
        <begin position="153"/>
        <end position="174"/>
    </location>
</feature>
<dbReference type="InParanoid" id="E8N1B2"/>
<evidence type="ECO:0000259" key="8">
    <source>
        <dbReference type="PROSITE" id="PS51202"/>
    </source>
</evidence>
<dbReference type="InterPro" id="IPR004680">
    <property type="entry name" value="Cit_transptr-like_dom"/>
</dbReference>
<comment type="subcellular location">
    <subcellularLocation>
        <location evidence="1">Membrane</location>
        <topology evidence="1">Multi-pass membrane protein</topology>
    </subcellularLocation>
</comment>
<dbReference type="AlphaFoldDB" id="E8N1B2"/>
<evidence type="ECO:0000256" key="5">
    <source>
        <dbReference type="ARBA" id="ARBA00022989"/>
    </source>
</evidence>
<feature type="transmembrane region" description="Helical" evidence="7">
    <location>
        <begin position="108"/>
        <end position="133"/>
    </location>
</feature>
<reference evidence="9 10" key="1">
    <citation type="submission" date="2010-12" db="EMBL/GenBank/DDBJ databases">
        <title>Whole genome sequence of Anaerolinea thermophila UNI-1.</title>
        <authorList>
            <person name="Narita-Yamada S."/>
            <person name="Kishi E."/>
            <person name="Watanabe Y."/>
            <person name="Takasaki K."/>
            <person name="Ankai A."/>
            <person name="Oguchi A."/>
            <person name="Fukui S."/>
            <person name="Takahashi M."/>
            <person name="Yashiro I."/>
            <person name="Hosoyama A."/>
            <person name="Sekiguchi Y."/>
            <person name="Hanada S."/>
            <person name="Fujita N."/>
        </authorList>
    </citation>
    <scope>NUCLEOTIDE SEQUENCE [LARGE SCALE GENOMIC DNA]</scope>
    <source>
        <strain evidence="10">DSM 14523 / JCM 11388 / NBRC 100420 / UNI-1</strain>
    </source>
</reference>
<dbReference type="Pfam" id="PF02080">
    <property type="entry name" value="TrkA_C"/>
    <property type="match status" value="2"/>
</dbReference>
<dbReference type="InterPro" id="IPR051679">
    <property type="entry name" value="DASS-Related_Transporters"/>
</dbReference>
<evidence type="ECO:0000256" key="3">
    <source>
        <dbReference type="ARBA" id="ARBA00022692"/>
    </source>
</evidence>
<keyword evidence="3 7" id="KW-0812">Transmembrane</keyword>
<keyword evidence="6 7" id="KW-0472">Membrane</keyword>
<dbReference type="eggNOG" id="COG0471">
    <property type="taxonomic scope" value="Bacteria"/>
</dbReference>
<keyword evidence="4" id="KW-0677">Repeat</keyword>
<organism evidence="9 10">
    <name type="scientific">Anaerolinea thermophila (strain DSM 14523 / JCM 11388 / NBRC 100420 / UNI-1)</name>
    <dbReference type="NCBI Taxonomy" id="926569"/>
    <lineage>
        <taxon>Bacteria</taxon>
        <taxon>Bacillati</taxon>
        <taxon>Chloroflexota</taxon>
        <taxon>Anaerolineae</taxon>
        <taxon>Anaerolineales</taxon>
        <taxon>Anaerolineaceae</taxon>
        <taxon>Anaerolinea</taxon>
    </lineage>
</organism>
<feature type="transmembrane region" description="Helical" evidence="7">
    <location>
        <begin position="470"/>
        <end position="494"/>
    </location>
</feature>
<accession>E8N1B2</accession>
<feature type="transmembrane region" description="Helical" evidence="7">
    <location>
        <begin position="589"/>
        <end position="609"/>
    </location>
</feature>
<feature type="domain" description="RCK C-terminal" evidence="8">
    <location>
        <begin position="319"/>
        <end position="403"/>
    </location>
</feature>
<keyword evidence="2" id="KW-0813">Transport</keyword>
<dbReference type="PROSITE" id="PS51202">
    <property type="entry name" value="RCK_C"/>
    <property type="match status" value="2"/>
</dbReference>
<dbReference type="SUPFAM" id="SSF116726">
    <property type="entry name" value="TrkA C-terminal domain-like"/>
    <property type="match status" value="2"/>
</dbReference>
<feature type="transmembrane region" description="Helical" evidence="7">
    <location>
        <begin position="550"/>
        <end position="569"/>
    </location>
</feature>
<dbReference type="eggNOG" id="COG3273">
    <property type="taxonomic scope" value="Bacteria"/>
</dbReference>
<feature type="transmembrane region" description="Helical" evidence="7">
    <location>
        <begin position="437"/>
        <end position="458"/>
    </location>
</feature>
<evidence type="ECO:0000256" key="6">
    <source>
        <dbReference type="ARBA" id="ARBA00023136"/>
    </source>
</evidence>
<evidence type="ECO:0000256" key="4">
    <source>
        <dbReference type="ARBA" id="ARBA00022737"/>
    </source>
</evidence>
<feature type="domain" description="RCK C-terminal" evidence="8">
    <location>
        <begin position="230"/>
        <end position="316"/>
    </location>
</feature>
<dbReference type="PANTHER" id="PTHR43652:SF1">
    <property type="entry name" value="RESPONSE REGULATOR"/>
    <property type="match status" value="1"/>
</dbReference>
<dbReference type="GO" id="GO:0008324">
    <property type="term" value="F:monoatomic cation transmembrane transporter activity"/>
    <property type="evidence" value="ECO:0007669"/>
    <property type="project" value="InterPro"/>
</dbReference>
<feature type="transmembrane region" description="Helical" evidence="7">
    <location>
        <begin position="66"/>
        <end position="87"/>
    </location>
</feature>
<gene>
    <name evidence="9" type="ordered locus">ANT_28290</name>
</gene>
<dbReference type="PANTHER" id="PTHR43652">
    <property type="entry name" value="BASIC AMINO ACID ANTIPORTER YFCC-RELATED"/>
    <property type="match status" value="1"/>
</dbReference>
<dbReference type="InterPro" id="IPR036721">
    <property type="entry name" value="RCK_C_sf"/>
</dbReference>
<dbReference type="EMBL" id="AP012029">
    <property type="protein sequence ID" value="BAJ64855.1"/>
    <property type="molecule type" value="Genomic_DNA"/>
</dbReference>
<feature type="transmembrane region" description="Helical" evidence="7">
    <location>
        <begin position="17"/>
        <end position="35"/>
    </location>
</feature>
<dbReference type="InterPro" id="IPR006037">
    <property type="entry name" value="RCK_C"/>
</dbReference>
<dbReference type="Pfam" id="PF03600">
    <property type="entry name" value="CitMHS"/>
    <property type="match status" value="1"/>
</dbReference>
<feature type="transmembrane region" description="Helical" evidence="7">
    <location>
        <begin position="42"/>
        <end position="60"/>
    </location>
</feature>
<protein>
    <submittedName>
        <fullName evidence="9">Hypothetical membrane protein</fullName>
    </submittedName>
</protein>
<dbReference type="Proteomes" id="UP000008922">
    <property type="component" value="Chromosome"/>
</dbReference>
<evidence type="ECO:0000313" key="9">
    <source>
        <dbReference type="EMBL" id="BAJ64855.1"/>
    </source>
</evidence>
<evidence type="ECO:0000313" key="10">
    <source>
        <dbReference type="Proteomes" id="UP000008922"/>
    </source>
</evidence>
<dbReference type="HOGENOM" id="CLU_005170_6_1_0"/>
<sequence length="611" mass="66387">MAVFNCATICPIEEMEFSAFFTLVVMLLAAALFISERVRPDLVALIVLVFLGVGGVVTPQEAFAGFSGSAVMTILGISILSEALRQTGVTRWLGARMHRLGAGSEKRLILTTLLISAGLSLLMNNIAVVGVLLPAVLGLARRSRTSPSRLMMPLAYGTALGGMATLLTTANLIVSNALKDAGHQPFGLLDFFPIGAPLVAMGAVYMVTFGMRLMPRYMREDETLPQQLHEKLSHLYGLARRLYEIEVLAACPLAGQTLREARWLQRTGLRILTVRPQGRINLPPFAGMRIHAGDVLVVQGSLQMERLEELGLRFLRALPDLSPIAESGLSLAEIIVAPHGGLIGRTLQETRFNETYQLQVLGIWREGAPLLDDLGTIRIREGDTLLVQGSAERLHLLRRNPDWIVLEEDPDAPLKPERFGQALGITALTLGIAAFNILPVSLAVFGGAVLLLLTGCLDMQETYRVIEWKAIFLIAGMWPLSTAMRTSGLVNYLLQPLIGEMTHIPAWLVALVLILLALFLTQIMSGQVAALVLAPVALTLASRLNLDARALGMAVALGCSLSFPTPFGHPVNVLVMTPGGYTFRDYFRVGMPLTLLAIVFILLGLHFFWGI</sequence>
<keyword evidence="5 7" id="KW-1133">Transmembrane helix</keyword>
<dbReference type="STRING" id="926569.ANT_28290"/>
<name>E8N1B2_ANATU</name>
<proteinExistence type="predicted"/>
<dbReference type="GO" id="GO:0006813">
    <property type="term" value="P:potassium ion transport"/>
    <property type="evidence" value="ECO:0007669"/>
    <property type="project" value="InterPro"/>
</dbReference>